<dbReference type="AlphaFoldDB" id="A0A512PE84"/>
<accession>A0A512PE84</accession>
<evidence type="ECO:0000256" key="1">
    <source>
        <dbReference type="SAM" id="MobiDB-lite"/>
    </source>
</evidence>
<organism evidence="3 4">
    <name type="scientific">Cellulomonas soli</name>
    <dbReference type="NCBI Taxonomy" id="931535"/>
    <lineage>
        <taxon>Bacteria</taxon>
        <taxon>Bacillati</taxon>
        <taxon>Actinomycetota</taxon>
        <taxon>Actinomycetes</taxon>
        <taxon>Micrococcales</taxon>
        <taxon>Cellulomonadaceae</taxon>
        <taxon>Cellulomonas</taxon>
    </lineage>
</organism>
<dbReference type="SUPFAM" id="SSF103359">
    <property type="entry name" value="Suppressor of Fused, N-terminal domain"/>
    <property type="match status" value="1"/>
</dbReference>
<keyword evidence="4" id="KW-1185">Reference proteome</keyword>
<dbReference type="OrthoDB" id="9023549at2"/>
<protein>
    <recommendedName>
        <fullName evidence="2">Suppressor of fused-like domain-containing protein</fullName>
    </recommendedName>
</protein>
<dbReference type="EMBL" id="BKAL01000007">
    <property type="protein sequence ID" value="GEP69488.1"/>
    <property type="molecule type" value="Genomic_DNA"/>
</dbReference>
<dbReference type="InterPro" id="IPR037181">
    <property type="entry name" value="SUFU_N"/>
</dbReference>
<dbReference type="PANTHER" id="PTHR10928:SF2">
    <property type="entry name" value="SUPPRESSOR OF FUSED HOMOLOG"/>
    <property type="match status" value="1"/>
</dbReference>
<dbReference type="GO" id="GO:0005737">
    <property type="term" value="C:cytoplasm"/>
    <property type="evidence" value="ECO:0007669"/>
    <property type="project" value="TreeGrafter"/>
</dbReference>
<reference evidence="3 4" key="1">
    <citation type="submission" date="2019-07" db="EMBL/GenBank/DDBJ databases">
        <title>Whole genome shotgun sequence of Cellulomonas soli NBRC 109434.</title>
        <authorList>
            <person name="Hosoyama A."/>
            <person name="Uohara A."/>
            <person name="Ohji S."/>
            <person name="Ichikawa N."/>
        </authorList>
    </citation>
    <scope>NUCLEOTIDE SEQUENCE [LARGE SCALE GENOMIC DNA]</scope>
    <source>
        <strain evidence="3 4">NBRC 109434</strain>
    </source>
</reference>
<feature type="domain" description="Suppressor of fused-like" evidence="2">
    <location>
        <begin position="58"/>
        <end position="221"/>
    </location>
</feature>
<feature type="compositionally biased region" description="Basic residues" evidence="1">
    <location>
        <begin position="1"/>
        <end position="10"/>
    </location>
</feature>
<dbReference type="PANTHER" id="PTHR10928">
    <property type="entry name" value="SUPPRESSOR OF FUSED"/>
    <property type="match status" value="1"/>
</dbReference>
<sequence>MRLPWNRHRPATTEPAPPDDLEEHAPGWDAITAAMVGVHGGPERRHVGFPPGVAFGSPLQGASVYDAGDHWHYVTYGLSELFAPAPDAAPDVSGWGLELTMRVVRGADDAPPEWPFGMLAALAAHVRETGWVPEHGSRLDMQSPITGYPWNRASVPTGLTVFAFVVDGPLGRIATPHGSVTFVQAVGVTEQERALMAQSTTDEVLATLPQAAGLPVTDPGRA</sequence>
<evidence type="ECO:0000259" key="2">
    <source>
        <dbReference type="Pfam" id="PF05076"/>
    </source>
</evidence>
<dbReference type="InterPro" id="IPR020941">
    <property type="entry name" value="SUFU-like_domain"/>
</dbReference>
<comment type="caution">
    <text evidence="3">The sequence shown here is derived from an EMBL/GenBank/DDBJ whole genome shotgun (WGS) entry which is preliminary data.</text>
</comment>
<dbReference type="Proteomes" id="UP000321798">
    <property type="component" value="Unassembled WGS sequence"/>
</dbReference>
<evidence type="ECO:0000313" key="4">
    <source>
        <dbReference type="Proteomes" id="UP000321798"/>
    </source>
</evidence>
<dbReference type="Pfam" id="PF05076">
    <property type="entry name" value="SUFU"/>
    <property type="match status" value="1"/>
</dbReference>
<dbReference type="InterPro" id="IPR007768">
    <property type="entry name" value="Suppressor_of_fused"/>
</dbReference>
<dbReference type="RefSeq" id="WP_146953232.1">
    <property type="nucleotide sequence ID" value="NZ_BAABBJ010000007.1"/>
</dbReference>
<name>A0A512PE84_9CELL</name>
<feature type="region of interest" description="Disordered" evidence="1">
    <location>
        <begin position="1"/>
        <end position="24"/>
    </location>
</feature>
<evidence type="ECO:0000313" key="3">
    <source>
        <dbReference type="EMBL" id="GEP69488.1"/>
    </source>
</evidence>
<gene>
    <name evidence="3" type="ORF">CSO01_22030</name>
</gene>
<proteinExistence type="predicted"/>